<feature type="compositionally biased region" description="Basic and acidic residues" evidence="1">
    <location>
        <begin position="445"/>
        <end position="454"/>
    </location>
</feature>
<feature type="transmembrane region" description="Helical" evidence="2">
    <location>
        <begin position="227"/>
        <end position="249"/>
    </location>
</feature>
<keyword evidence="2" id="KW-1133">Transmembrane helix</keyword>
<evidence type="ECO:0000313" key="4">
    <source>
        <dbReference type="EMBL" id="KAF2903560.1"/>
    </source>
</evidence>
<feature type="compositionally biased region" description="Basic and acidic residues" evidence="1">
    <location>
        <begin position="402"/>
        <end position="416"/>
    </location>
</feature>
<dbReference type="EMBL" id="VTPC01000996">
    <property type="protein sequence ID" value="KAF2903560.1"/>
    <property type="molecule type" value="Genomic_DNA"/>
</dbReference>
<keyword evidence="3" id="KW-0732">Signal</keyword>
<evidence type="ECO:0000256" key="2">
    <source>
        <dbReference type="SAM" id="Phobius"/>
    </source>
</evidence>
<comment type="caution">
    <text evidence="4">The sequence shown here is derived from an EMBL/GenBank/DDBJ whole genome shotgun (WGS) entry which is preliminary data.</text>
</comment>
<evidence type="ECO:0000256" key="3">
    <source>
        <dbReference type="SAM" id="SignalP"/>
    </source>
</evidence>
<keyword evidence="2" id="KW-0812">Transmembrane</keyword>
<feature type="signal peptide" evidence="3">
    <location>
        <begin position="1"/>
        <end position="21"/>
    </location>
</feature>
<dbReference type="OrthoDB" id="7437628at2759"/>
<accession>A0A8K0DC92</accession>
<feature type="chain" id="PRO_5035440322" description="Transmembrane protein" evidence="3">
    <location>
        <begin position="22"/>
        <end position="470"/>
    </location>
</feature>
<protein>
    <recommendedName>
        <fullName evidence="6">Transmembrane protein</fullName>
    </recommendedName>
</protein>
<proteinExistence type="predicted"/>
<gene>
    <name evidence="4" type="ORF">ILUMI_02633</name>
</gene>
<evidence type="ECO:0000256" key="1">
    <source>
        <dbReference type="SAM" id="MobiDB-lite"/>
    </source>
</evidence>
<dbReference type="Proteomes" id="UP000801492">
    <property type="component" value="Unassembled WGS sequence"/>
</dbReference>
<sequence>MKKYVLIIFLVNLILVESADSWGVNSQLPLIMDMSTTCIDDLHTDVYLPFGMGVADSCIILVSDNDYYPNCMVTFCTVGGKAGVYLIIVVEFPDHTLGAKNACQDDGSTILIKEPAYGEIDVCNEVNKLKLGYFQTATYSLLSNASNASVIITSKSLFETVKVTVTSARKLNQYERCDSAKEIPCVIANASVCISKELLCDENINCGTSALNDEDVRICDESRYNRLWLVVVSGTLMVMIIVFFLIHLLRTCLPAVPDSFFIFNEDEDNKLILSTKFVAPSQSLRQVAVPQKLPADTSSFRFKSIPVSSISEENLSFPRIISRRDQITPSTEELHGNASYNSNLPEMELQSLTYKEEIKLEVEDLIKKLPLKGETVEEPKPPKRVVSKRPRFEETEFVSIMDRIEPHTRSSKDHKEGRKKRKSDTRERTGSHKAGAKKGSIEIAHMQREKKEHFTSFTGGHSSKRRSNHD</sequence>
<evidence type="ECO:0008006" key="6">
    <source>
        <dbReference type="Google" id="ProtNLM"/>
    </source>
</evidence>
<reference evidence="4" key="1">
    <citation type="submission" date="2019-08" db="EMBL/GenBank/DDBJ databases">
        <title>The genome of the North American firefly Photinus pyralis.</title>
        <authorList>
            <consortium name="Photinus pyralis genome working group"/>
            <person name="Fallon T.R."/>
            <person name="Sander Lower S.E."/>
            <person name="Weng J.-K."/>
        </authorList>
    </citation>
    <scope>NUCLEOTIDE SEQUENCE</scope>
    <source>
        <strain evidence="4">TRF0915ILg1</strain>
        <tissue evidence="4">Whole body</tissue>
    </source>
</reference>
<name>A0A8K0DC92_IGNLU</name>
<dbReference type="AlphaFoldDB" id="A0A8K0DC92"/>
<keyword evidence="2" id="KW-0472">Membrane</keyword>
<evidence type="ECO:0000313" key="5">
    <source>
        <dbReference type="Proteomes" id="UP000801492"/>
    </source>
</evidence>
<keyword evidence="5" id="KW-1185">Reference proteome</keyword>
<feature type="region of interest" description="Disordered" evidence="1">
    <location>
        <begin position="397"/>
        <end position="470"/>
    </location>
</feature>
<organism evidence="4 5">
    <name type="scientific">Ignelater luminosus</name>
    <name type="common">Cucubano</name>
    <name type="synonym">Pyrophorus luminosus</name>
    <dbReference type="NCBI Taxonomy" id="2038154"/>
    <lineage>
        <taxon>Eukaryota</taxon>
        <taxon>Metazoa</taxon>
        <taxon>Ecdysozoa</taxon>
        <taxon>Arthropoda</taxon>
        <taxon>Hexapoda</taxon>
        <taxon>Insecta</taxon>
        <taxon>Pterygota</taxon>
        <taxon>Neoptera</taxon>
        <taxon>Endopterygota</taxon>
        <taxon>Coleoptera</taxon>
        <taxon>Polyphaga</taxon>
        <taxon>Elateriformia</taxon>
        <taxon>Elateroidea</taxon>
        <taxon>Elateridae</taxon>
        <taxon>Agrypninae</taxon>
        <taxon>Pyrophorini</taxon>
        <taxon>Ignelater</taxon>
    </lineage>
</organism>